<dbReference type="FunFam" id="1.10.1780.10:FF:000003">
    <property type="entry name" value="ATP-dependent chaperone ClpB"/>
    <property type="match status" value="1"/>
</dbReference>
<dbReference type="GO" id="GO:0016887">
    <property type="term" value="F:ATP hydrolysis activity"/>
    <property type="evidence" value="ECO:0007669"/>
    <property type="project" value="InterPro"/>
</dbReference>
<dbReference type="OrthoDB" id="9803641at2"/>
<evidence type="ECO:0000256" key="3">
    <source>
        <dbReference type="ARBA" id="ARBA00017574"/>
    </source>
</evidence>
<evidence type="ECO:0000256" key="10">
    <source>
        <dbReference type="ARBA" id="ARBA00023186"/>
    </source>
</evidence>
<reference evidence="17" key="1">
    <citation type="submission" date="2016-10" db="EMBL/GenBank/DDBJ databases">
        <authorList>
            <person name="Varghese N."/>
            <person name="Submissions S."/>
        </authorList>
    </citation>
    <scope>NUCLEOTIDE SEQUENCE [LARGE SCALE GENOMIC DNA]</scope>
    <source>
        <strain evidence="17">KCTC 32247</strain>
    </source>
</reference>
<dbReference type="InterPro" id="IPR036628">
    <property type="entry name" value="Clp_N_dom_sf"/>
</dbReference>
<keyword evidence="16" id="KW-0645">Protease</keyword>
<dbReference type="InterPro" id="IPR003593">
    <property type="entry name" value="AAA+_ATPase"/>
</dbReference>
<feature type="coiled-coil region" evidence="14">
    <location>
        <begin position="412"/>
        <end position="492"/>
    </location>
</feature>
<dbReference type="RefSeq" id="WP_090351785.1">
    <property type="nucleotide sequence ID" value="NZ_LT629751.1"/>
</dbReference>
<dbReference type="GO" id="GO:0008233">
    <property type="term" value="F:peptidase activity"/>
    <property type="evidence" value="ECO:0007669"/>
    <property type="project" value="UniProtKB-KW"/>
</dbReference>
<keyword evidence="17" id="KW-1185">Reference proteome</keyword>
<dbReference type="CDD" id="cd19499">
    <property type="entry name" value="RecA-like_ClpB_Hsp104-like"/>
    <property type="match status" value="1"/>
</dbReference>
<evidence type="ECO:0000256" key="5">
    <source>
        <dbReference type="ARBA" id="ARBA00022737"/>
    </source>
</evidence>
<gene>
    <name evidence="14" type="primary">clpB</name>
    <name evidence="16" type="ORF">SAMN05216221_4119</name>
</gene>
<comment type="subunit">
    <text evidence="11">Homohexamer. The oligomerization is ATP-dependent.</text>
</comment>
<dbReference type="GO" id="GO:0005524">
    <property type="term" value="F:ATP binding"/>
    <property type="evidence" value="ECO:0007669"/>
    <property type="project" value="UniProtKB-UniRule"/>
</dbReference>
<dbReference type="InterPro" id="IPR001270">
    <property type="entry name" value="ClpA/B"/>
</dbReference>
<dbReference type="PROSITE" id="PS51903">
    <property type="entry name" value="CLP_R"/>
    <property type="match status" value="1"/>
</dbReference>
<feature type="domain" description="Clp R" evidence="15">
    <location>
        <begin position="3"/>
        <end position="146"/>
    </location>
</feature>
<dbReference type="FunFam" id="3.40.50.300:FF:000120">
    <property type="entry name" value="ATP-dependent chaperone ClpB"/>
    <property type="match status" value="1"/>
</dbReference>
<keyword evidence="8 14" id="KW-0346">Stress response</keyword>
<dbReference type="PANTHER" id="PTHR11638:SF18">
    <property type="entry name" value="HEAT SHOCK PROTEIN 104"/>
    <property type="match status" value="1"/>
</dbReference>
<dbReference type="GO" id="GO:0034605">
    <property type="term" value="P:cellular response to heat"/>
    <property type="evidence" value="ECO:0007669"/>
    <property type="project" value="TreeGrafter"/>
</dbReference>
<evidence type="ECO:0000256" key="1">
    <source>
        <dbReference type="ARBA" id="ARBA00004496"/>
    </source>
</evidence>
<protein>
    <recommendedName>
        <fullName evidence="3 14">Chaperone protein ClpB</fullName>
    </recommendedName>
</protein>
<name>A0A1H1Z7M7_9PSED</name>
<accession>A0A1H1Z7M7</accession>
<dbReference type="PROSITE" id="PS00871">
    <property type="entry name" value="CLPAB_2"/>
    <property type="match status" value="1"/>
</dbReference>
<dbReference type="InterPro" id="IPR004176">
    <property type="entry name" value="Clp_R_N"/>
</dbReference>
<comment type="subunit">
    <text evidence="14">Homohexamer; The oligomerization is ATP-dependent.</text>
</comment>
<evidence type="ECO:0000256" key="9">
    <source>
        <dbReference type="ARBA" id="ARBA00023054"/>
    </source>
</evidence>
<organism evidence="16 17">
    <name type="scientific">Pseudomonas oryzae</name>
    <dbReference type="NCBI Taxonomy" id="1392877"/>
    <lineage>
        <taxon>Bacteria</taxon>
        <taxon>Pseudomonadati</taxon>
        <taxon>Pseudomonadota</taxon>
        <taxon>Gammaproteobacteria</taxon>
        <taxon>Pseudomonadales</taxon>
        <taxon>Pseudomonadaceae</taxon>
        <taxon>Pseudomonas</taxon>
    </lineage>
</organism>
<dbReference type="InterPro" id="IPR017730">
    <property type="entry name" value="Chaperonin_ClpB"/>
</dbReference>
<evidence type="ECO:0000256" key="11">
    <source>
        <dbReference type="ARBA" id="ARBA00026057"/>
    </source>
</evidence>
<dbReference type="SUPFAM" id="SSF81923">
    <property type="entry name" value="Double Clp-N motif"/>
    <property type="match status" value="1"/>
</dbReference>
<keyword evidence="6 13" id="KW-0547">Nucleotide-binding</keyword>
<evidence type="ECO:0000256" key="7">
    <source>
        <dbReference type="ARBA" id="ARBA00022840"/>
    </source>
</evidence>
<dbReference type="InterPro" id="IPR041546">
    <property type="entry name" value="ClpA/ClpB_AAA_lid"/>
</dbReference>
<dbReference type="GO" id="GO:0042026">
    <property type="term" value="P:protein refolding"/>
    <property type="evidence" value="ECO:0007669"/>
    <property type="project" value="UniProtKB-UniRule"/>
</dbReference>
<comment type="function">
    <text evidence="14">Part of a stress-induced multi-chaperone system, it is involved in the recovery of the cell from heat-induced damage, in cooperation with DnaK, DnaJ and GrpE.</text>
</comment>
<evidence type="ECO:0000259" key="15">
    <source>
        <dbReference type="PROSITE" id="PS51903"/>
    </source>
</evidence>
<dbReference type="PRINTS" id="PR00300">
    <property type="entry name" value="CLPPROTEASEA"/>
</dbReference>
<keyword evidence="10 13" id="KW-0143">Chaperone</keyword>
<dbReference type="InterPro" id="IPR028299">
    <property type="entry name" value="ClpA/B_CS2"/>
</dbReference>
<dbReference type="InterPro" id="IPR019489">
    <property type="entry name" value="Clp_ATPase_C"/>
</dbReference>
<evidence type="ECO:0000256" key="14">
    <source>
        <dbReference type="RuleBase" id="RU362034"/>
    </source>
</evidence>
<dbReference type="PANTHER" id="PTHR11638">
    <property type="entry name" value="ATP-DEPENDENT CLP PROTEASE"/>
    <property type="match status" value="1"/>
</dbReference>
<keyword evidence="16" id="KW-0378">Hydrolase</keyword>
<keyword evidence="9 14" id="KW-0175">Coiled coil</keyword>
<evidence type="ECO:0000313" key="16">
    <source>
        <dbReference type="EMBL" id="SDT29577.1"/>
    </source>
</evidence>
<dbReference type="Pfam" id="PF10431">
    <property type="entry name" value="ClpB_D2-small"/>
    <property type="match status" value="1"/>
</dbReference>
<comment type="similarity">
    <text evidence="2 13">Belongs to the ClpA/ClpB family.</text>
</comment>
<sequence length="854" mass="94724">MRIDRLTSKLQLALSDAQSLAVGRDHSAIEPVHLMSALLEQQGGSIRPLLMQVGFDIAALRQALAKALDDLPKIQNPTGDVNMSQDLARLLNQADRLAQQKGDQYISSELVLLAALDGGTRLGKLLLAQGVSKQALENAIANLRGGEAVNDPNAEESRQALDKYTIDMTKRAEDGKLDPVIGRDDEIRRTIQVLQRRTKNNPVLIGEPGVGKTAIVEGLAQRIVNGEVPDGLKDKRLLSLDMGALIAGAKFRGEFEERLKAVLNELAKQEGRVILFIDELHTMVGAGKAEGAMDAGNMLKPALARGELHCVGATTLDEYRQYIEKDAALERRFQKVLVDEPSEEDTIAILRGLKERYEVHHGVTITDGAIIAAAKLSHRYITDRQLPDKAIDLIDEAASRIRMEIDSKPEELDRLDRRLIQLKIEREALKKETDEATQKRLAKLEEDIAKLEREYADLEEIWKSEKAEVQGSAQIQQQLEQARADMETARRQGNLQRMAELQYGVIPELERKLASVDSSAQKDKQLLRNRVTDEEIAEVVSKWTGIPVAKMMEGERDKLLRMEAELHKRVIGQHEAVVAVSNAVRRSRAGLADPNRPSGSFLFLGPTGVGKTELCKALAEFLFDTEEAMVRIDMSEFMEKHSVARLIGAPPGYVGYEEGGYLTEAVRRKPYSVILMDEVEKAHPDVFNVLLQVLEDGRLTDSQGRTVDFKNCVVVMTSNLGSAQIQELVGDPEAQRAAVMDAVSQHFRPEFINRIDEVVVFDPLGKEQIGGIAEIQLARLRSRLAERDLALELTPEALEKLIAVGYDPVYGARPLKRAIQRWIENPLAQQILAGEFAPGATIHARVEGEQIVFA</sequence>
<evidence type="ECO:0000256" key="8">
    <source>
        <dbReference type="ARBA" id="ARBA00023016"/>
    </source>
</evidence>
<keyword evidence="4 14" id="KW-0963">Cytoplasm</keyword>
<proteinExistence type="inferred from homology"/>
<dbReference type="STRING" id="1392877.SAMN05216221_4119"/>
<dbReference type="AlphaFoldDB" id="A0A1H1Z7M7"/>
<comment type="subcellular location">
    <subcellularLocation>
        <location evidence="1 14">Cytoplasm</location>
    </subcellularLocation>
</comment>
<dbReference type="Pfam" id="PF07724">
    <property type="entry name" value="AAA_2"/>
    <property type="match status" value="1"/>
</dbReference>
<dbReference type="InterPro" id="IPR018368">
    <property type="entry name" value="ClpA/B_CS1"/>
</dbReference>
<dbReference type="Pfam" id="PF00004">
    <property type="entry name" value="AAA"/>
    <property type="match status" value="1"/>
</dbReference>
<keyword evidence="5 12" id="KW-0677">Repeat</keyword>
<dbReference type="Pfam" id="PF17871">
    <property type="entry name" value="AAA_lid_9"/>
    <property type="match status" value="1"/>
</dbReference>
<dbReference type="Gene3D" id="1.10.1780.10">
    <property type="entry name" value="Clp, N-terminal domain"/>
    <property type="match status" value="1"/>
</dbReference>
<dbReference type="GO" id="GO:0006508">
    <property type="term" value="P:proteolysis"/>
    <property type="evidence" value="ECO:0007669"/>
    <property type="project" value="UniProtKB-KW"/>
</dbReference>
<dbReference type="NCBIfam" id="NF008118">
    <property type="entry name" value="PRK10865.1"/>
    <property type="match status" value="1"/>
</dbReference>
<dbReference type="FunFam" id="3.40.50.300:FF:000010">
    <property type="entry name" value="Chaperone clpB 1, putative"/>
    <property type="match status" value="1"/>
</dbReference>
<evidence type="ECO:0000256" key="2">
    <source>
        <dbReference type="ARBA" id="ARBA00008675"/>
    </source>
</evidence>
<evidence type="ECO:0000256" key="6">
    <source>
        <dbReference type="ARBA" id="ARBA00022741"/>
    </source>
</evidence>
<dbReference type="SMART" id="SM01086">
    <property type="entry name" value="ClpB_D2-small"/>
    <property type="match status" value="1"/>
</dbReference>
<dbReference type="Gene3D" id="1.10.8.60">
    <property type="match status" value="1"/>
</dbReference>
<dbReference type="Gene3D" id="3.40.50.300">
    <property type="entry name" value="P-loop containing nucleotide triphosphate hydrolases"/>
    <property type="match status" value="3"/>
</dbReference>
<dbReference type="FunFam" id="1.10.8.60:FF:000017">
    <property type="entry name" value="ATP-dependent chaperone ClpB"/>
    <property type="match status" value="1"/>
</dbReference>
<dbReference type="NCBIfam" id="TIGR03346">
    <property type="entry name" value="chaperone_ClpB"/>
    <property type="match status" value="1"/>
</dbReference>
<dbReference type="EMBL" id="LT629751">
    <property type="protein sequence ID" value="SDT29577.1"/>
    <property type="molecule type" value="Genomic_DNA"/>
</dbReference>
<dbReference type="InterPro" id="IPR050130">
    <property type="entry name" value="ClpA_ClpB"/>
</dbReference>
<dbReference type="SUPFAM" id="SSF52540">
    <property type="entry name" value="P-loop containing nucleoside triphosphate hydrolases"/>
    <property type="match status" value="2"/>
</dbReference>
<dbReference type="SMART" id="SM00382">
    <property type="entry name" value="AAA"/>
    <property type="match status" value="2"/>
</dbReference>
<evidence type="ECO:0000256" key="13">
    <source>
        <dbReference type="RuleBase" id="RU004432"/>
    </source>
</evidence>
<evidence type="ECO:0000313" key="17">
    <source>
        <dbReference type="Proteomes" id="UP000243359"/>
    </source>
</evidence>
<dbReference type="CDD" id="cd00009">
    <property type="entry name" value="AAA"/>
    <property type="match status" value="1"/>
</dbReference>
<dbReference type="Proteomes" id="UP000243359">
    <property type="component" value="Chromosome I"/>
</dbReference>
<dbReference type="InterPro" id="IPR027417">
    <property type="entry name" value="P-loop_NTPase"/>
</dbReference>
<dbReference type="InterPro" id="IPR003959">
    <property type="entry name" value="ATPase_AAA_core"/>
</dbReference>
<dbReference type="PROSITE" id="PS00870">
    <property type="entry name" value="CLPAB_1"/>
    <property type="match status" value="1"/>
</dbReference>
<evidence type="ECO:0000256" key="4">
    <source>
        <dbReference type="ARBA" id="ARBA00022490"/>
    </source>
</evidence>
<dbReference type="Pfam" id="PF02861">
    <property type="entry name" value="Clp_N"/>
    <property type="match status" value="1"/>
</dbReference>
<dbReference type="FunFam" id="3.40.50.300:FF:000025">
    <property type="entry name" value="ATP-dependent Clp protease subunit"/>
    <property type="match status" value="1"/>
</dbReference>
<keyword evidence="7 13" id="KW-0067">ATP-binding</keyword>
<evidence type="ECO:0000256" key="12">
    <source>
        <dbReference type="PROSITE-ProRule" id="PRU01251"/>
    </source>
</evidence>
<dbReference type="GO" id="GO:0042802">
    <property type="term" value="F:identical protein binding"/>
    <property type="evidence" value="ECO:0007669"/>
    <property type="project" value="UniProtKB-ARBA"/>
</dbReference>
<dbReference type="GO" id="GO:0005829">
    <property type="term" value="C:cytosol"/>
    <property type="evidence" value="ECO:0007669"/>
    <property type="project" value="UniProtKB-ARBA"/>
</dbReference>